<proteinExistence type="predicted"/>
<gene>
    <name evidence="1" type="ORF">CYMTET_18113</name>
</gene>
<dbReference type="Proteomes" id="UP001190700">
    <property type="component" value="Unassembled WGS sequence"/>
</dbReference>
<organism evidence="1 2">
    <name type="scientific">Cymbomonas tetramitiformis</name>
    <dbReference type="NCBI Taxonomy" id="36881"/>
    <lineage>
        <taxon>Eukaryota</taxon>
        <taxon>Viridiplantae</taxon>
        <taxon>Chlorophyta</taxon>
        <taxon>Pyramimonadophyceae</taxon>
        <taxon>Pyramimonadales</taxon>
        <taxon>Pyramimonadaceae</taxon>
        <taxon>Cymbomonas</taxon>
    </lineage>
</organism>
<reference evidence="1 2" key="1">
    <citation type="journal article" date="2015" name="Genome Biol. Evol.">
        <title>Comparative Genomics of a Bacterivorous Green Alga Reveals Evolutionary Causalities and Consequences of Phago-Mixotrophic Mode of Nutrition.</title>
        <authorList>
            <person name="Burns J.A."/>
            <person name="Paasch A."/>
            <person name="Narechania A."/>
            <person name="Kim E."/>
        </authorList>
    </citation>
    <scope>NUCLEOTIDE SEQUENCE [LARGE SCALE GENOMIC DNA]</scope>
    <source>
        <strain evidence="1 2">PLY_AMNH</strain>
    </source>
</reference>
<evidence type="ECO:0000313" key="2">
    <source>
        <dbReference type="Proteomes" id="UP001190700"/>
    </source>
</evidence>
<dbReference type="EMBL" id="LGRX02008337">
    <property type="protein sequence ID" value="KAK3273658.1"/>
    <property type="molecule type" value="Genomic_DNA"/>
</dbReference>
<comment type="caution">
    <text evidence="1">The sequence shown here is derived from an EMBL/GenBank/DDBJ whole genome shotgun (WGS) entry which is preliminary data.</text>
</comment>
<sequence>MLTISRGAADGVQGLVQLLRHWEQVWDALWAQGSATDSGEQGSCWRLPWELGKLQLAQADDWVQLVVRKLRCAPPEGGHFSGHSTRKGAFVLVPGRWAGTALESCCFLGG</sequence>
<name>A0AAE0G8Y2_9CHLO</name>
<protein>
    <submittedName>
        <fullName evidence="1">Uncharacterized protein</fullName>
    </submittedName>
</protein>
<evidence type="ECO:0000313" key="1">
    <source>
        <dbReference type="EMBL" id="KAK3273658.1"/>
    </source>
</evidence>
<dbReference type="AlphaFoldDB" id="A0AAE0G8Y2"/>
<keyword evidence="2" id="KW-1185">Reference proteome</keyword>
<accession>A0AAE0G8Y2</accession>